<dbReference type="InterPro" id="IPR050882">
    <property type="entry name" value="Prepilin_peptidase/N-MTase"/>
</dbReference>
<dbReference type="GO" id="GO:0005886">
    <property type="term" value="C:plasma membrane"/>
    <property type="evidence" value="ECO:0007669"/>
    <property type="project" value="TreeGrafter"/>
</dbReference>
<feature type="transmembrane region" description="Helical" evidence="2">
    <location>
        <begin position="205"/>
        <end position="222"/>
    </location>
</feature>
<feature type="transmembrane region" description="Helical" evidence="2">
    <location>
        <begin position="94"/>
        <end position="110"/>
    </location>
</feature>
<feature type="transmembrane region" description="Helical" evidence="2">
    <location>
        <begin position="117"/>
        <end position="135"/>
    </location>
</feature>
<feature type="domain" description="Prepilin type IV endopeptidase peptidase" evidence="3">
    <location>
        <begin position="102"/>
        <end position="215"/>
    </location>
</feature>
<feature type="transmembrane region" description="Helical" evidence="2">
    <location>
        <begin position="71"/>
        <end position="88"/>
    </location>
</feature>
<comment type="similarity">
    <text evidence="1">Belongs to the peptidase A24 family.</text>
</comment>
<evidence type="ECO:0000256" key="2">
    <source>
        <dbReference type="SAM" id="Phobius"/>
    </source>
</evidence>
<dbReference type="PANTHER" id="PTHR30487:SF0">
    <property type="entry name" value="PREPILIN LEADER PEPTIDASE_N-METHYLTRANSFERASE-RELATED"/>
    <property type="match status" value="1"/>
</dbReference>
<evidence type="ECO:0000259" key="3">
    <source>
        <dbReference type="Pfam" id="PF01478"/>
    </source>
</evidence>
<dbReference type="GO" id="GO:0004190">
    <property type="term" value="F:aspartic-type endopeptidase activity"/>
    <property type="evidence" value="ECO:0007669"/>
    <property type="project" value="InterPro"/>
</dbReference>
<accession>A0A0S7BHP3</accession>
<protein>
    <submittedName>
        <fullName evidence="4">Type IV leader peptidase family</fullName>
    </submittedName>
</protein>
<dbReference type="GO" id="GO:0006465">
    <property type="term" value="P:signal peptide processing"/>
    <property type="evidence" value="ECO:0007669"/>
    <property type="project" value="TreeGrafter"/>
</dbReference>
<feature type="transmembrane region" description="Helical" evidence="2">
    <location>
        <begin position="6"/>
        <end position="28"/>
    </location>
</feature>
<feature type="transmembrane region" description="Helical" evidence="2">
    <location>
        <begin position="180"/>
        <end position="199"/>
    </location>
</feature>
<evidence type="ECO:0000313" key="5">
    <source>
        <dbReference type="Proteomes" id="UP000055060"/>
    </source>
</evidence>
<keyword evidence="2" id="KW-1133">Transmembrane helix</keyword>
<keyword evidence="2" id="KW-0472">Membrane</keyword>
<dbReference type="Proteomes" id="UP000055060">
    <property type="component" value="Unassembled WGS sequence"/>
</dbReference>
<name>A0A0S7BHP3_9CHLR</name>
<evidence type="ECO:0000313" key="4">
    <source>
        <dbReference type="EMBL" id="GAP14688.1"/>
    </source>
</evidence>
<dbReference type="STRING" id="360412.LARV_02462"/>
<dbReference type="InterPro" id="IPR000045">
    <property type="entry name" value="Prepilin_IV_endopep_pep"/>
</dbReference>
<organism evidence="4">
    <name type="scientific">Longilinea arvoryzae</name>
    <dbReference type="NCBI Taxonomy" id="360412"/>
    <lineage>
        <taxon>Bacteria</taxon>
        <taxon>Bacillati</taxon>
        <taxon>Chloroflexota</taxon>
        <taxon>Anaerolineae</taxon>
        <taxon>Anaerolineales</taxon>
        <taxon>Anaerolineaceae</taxon>
        <taxon>Longilinea</taxon>
    </lineage>
</organism>
<reference evidence="4" key="1">
    <citation type="submission" date="2015-07" db="EMBL/GenBank/DDBJ databases">
        <title>Draft Genome Sequences of Anaerolinea thermolimosa IMO-1, Bellilinea caldifistulae GOMI-1, Leptolinea tardivitalis YMTK-2, Levilinea saccharolytica KIBI-1,Longilinea arvoryzae KOME-1, Previously Described as Members of the Anaerolineaceae (Chloroflexi).</title>
        <authorList>
            <person name="Sekiguchi Y."/>
            <person name="Ohashi A."/>
            <person name="Matsuura N."/>
            <person name="Tourlousse M.D."/>
        </authorList>
    </citation>
    <scope>NUCLEOTIDE SEQUENCE [LARGE SCALE GENOMIC DNA]</scope>
    <source>
        <strain evidence="4">KOME-1</strain>
    </source>
</reference>
<sequence>MFILSNILIIVGLTVLGWLIGVLLNYLADILPAEPRKWQSVCPRCQTPFSLKNYLVLNSCRNCGQGRSRRVWIVQIASVIGVISLWVFPPDRFGFLWILPYMIYIALVAIIDIEHRLILHVVSLAGAILVLPLGIAWNGWLATLIGGLAGAAIMFALFYLGELFRRAVSRARGNAVIEEALGFGDVTLTAVLGLMLGWPKITFDLVFAILLAGLVSGLYMFWMAVRRNYQPYSAIPYGPFLLIGALILIYMA</sequence>
<dbReference type="RefSeq" id="WP_075073926.1">
    <property type="nucleotide sequence ID" value="NZ_DF967972.1"/>
</dbReference>
<proteinExistence type="inferred from homology"/>
<evidence type="ECO:0000256" key="1">
    <source>
        <dbReference type="ARBA" id="ARBA00005801"/>
    </source>
</evidence>
<dbReference type="OrthoDB" id="163888at2"/>
<keyword evidence="2" id="KW-0812">Transmembrane</keyword>
<dbReference type="PANTHER" id="PTHR30487">
    <property type="entry name" value="TYPE 4 PREPILIN-LIKE PROTEINS LEADER PEPTIDE-PROCESSING ENZYME"/>
    <property type="match status" value="1"/>
</dbReference>
<dbReference type="Gene3D" id="1.20.120.1220">
    <property type="match status" value="1"/>
</dbReference>
<gene>
    <name evidence="4" type="ORF">LARV_02462</name>
</gene>
<keyword evidence="5" id="KW-1185">Reference proteome</keyword>
<dbReference type="Pfam" id="PF01478">
    <property type="entry name" value="Peptidase_A24"/>
    <property type="match status" value="1"/>
</dbReference>
<feature type="transmembrane region" description="Helical" evidence="2">
    <location>
        <begin position="234"/>
        <end position="251"/>
    </location>
</feature>
<dbReference type="EMBL" id="DF967972">
    <property type="protein sequence ID" value="GAP14688.1"/>
    <property type="molecule type" value="Genomic_DNA"/>
</dbReference>
<feature type="transmembrane region" description="Helical" evidence="2">
    <location>
        <begin position="141"/>
        <end position="160"/>
    </location>
</feature>
<dbReference type="AlphaFoldDB" id="A0A0S7BHP3"/>